<gene>
    <name evidence="2" type="ORF">VB854_12165</name>
</gene>
<dbReference type="EMBL" id="JAYGHT010000068">
    <property type="protein sequence ID" value="MEA5519697.1"/>
    <property type="molecule type" value="Genomic_DNA"/>
</dbReference>
<dbReference type="PANTHER" id="PTHR31339:SF9">
    <property type="entry name" value="PLASMIN AND FIBRONECTIN-BINDING PROTEIN A"/>
    <property type="match status" value="1"/>
</dbReference>
<evidence type="ECO:0000313" key="3">
    <source>
        <dbReference type="Proteomes" id="UP001301728"/>
    </source>
</evidence>
<dbReference type="Pfam" id="PF12708">
    <property type="entry name" value="Pect-lyase_RHGA_epim"/>
    <property type="match status" value="2"/>
</dbReference>
<dbReference type="Gene3D" id="2.160.20.10">
    <property type="entry name" value="Single-stranded right-handed beta-helix, Pectin lyase-like"/>
    <property type="match status" value="2"/>
</dbReference>
<reference evidence="2 3" key="1">
    <citation type="submission" date="2023-12" db="EMBL/GenBank/DDBJ databases">
        <title>Baltic Sea Cyanobacteria.</title>
        <authorList>
            <person name="Delbaje E."/>
            <person name="Fewer D.P."/>
            <person name="Shishido T.K."/>
        </authorList>
    </citation>
    <scope>NUCLEOTIDE SEQUENCE [LARGE SCALE GENOMIC DNA]</scope>
    <source>
        <strain evidence="2 3">CCNP 1315</strain>
    </source>
</reference>
<sequence length="638" mass="70535">MRVKKRLTALIILGIIVVFVSHTIVNQGSAQSQFMQRRPKEIPSNFSAEIVASPSLALPTESGYVNVKDFGAKGDGKTDDTEAFKSVFGRGKSDEGGSIRAIYIPNGVYLISDTIAWGDKKKDVWGESRAGVIIKLKDNCPGFQDIKHPKKVLQIEYGHGGQNFFQRIRNLTIDVGMGNPGAIGMGYHTNNSGGVYQVTIRSSDPQKQGFIGLSLDKPWPGPGLIQNVNIDGFDTGIFITHDQYSMTFEHITLTNQRKVGFVNTSNTVAIHDLKSRNQVPAIENQGKMALMVLVDAELTEGNPESTAILNHAQAVLFARDLKTQGYKWAIDNQAGQRQKLPDSRIEEFVSHRISSLFSEPKKSLQLPIEDPPEIPYGDPNRWVSVTKFGAQPNDQKDDGVAIQKAIDSGAEVIYLPAGTYTSKQSIRVGGNVRRLFGLQAQVIFNIPGQPAFIIEDGVSDAIAVNVDTNYGNQCSYWIEQASSRTLVMGYGSYINTVPGGKVFIEDVVSVPLVFDHQKVWIRQINTESYEHNPHIINKGSDLWILGLKTEKDRTIIGTYEGGRTEVLGGLLYKNRERIGPAPAFINEDSSVSLIYRNKGEVYQTQVLETHDGISKQFRFQDLPASHGRMPLYVGYDQT</sequence>
<proteinExistence type="predicted"/>
<dbReference type="InterPro" id="IPR011050">
    <property type="entry name" value="Pectin_lyase_fold/virulence"/>
</dbReference>
<evidence type="ECO:0000259" key="1">
    <source>
        <dbReference type="Pfam" id="PF12708"/>
    </source>
</evidence>
<dbReference type="GO" id="GO:0016787">
    <property type="term" value="F:hydrolase activity"/>
    <property type="evidence" value="ECO:0007669"/>
    <property type="project" value="UniProtKB-KW"/>
</dbReference>
<keyword evidence="2" id="KW-0378">Hydrolase</keyword>
<organism evidence="2 3">
    <name type="scientific">Limnoraphis robusta CCNP1315</name>
    <dbReference type="NCBI Taxonomy" id="3110306"/>
    <lineage>
        <taxon>Bacteria</taxon>
        <taxon>Bacillati</taxon>
        <taxon>Cyanobacteriota</taxon>
        <taxon>Cyanophyceae</taxon>
        <taxon>Oscillatoriophycideae</taxon>
        <taxon>Oscillatoriales</taxon>
        <taxon>Sirenicapillariaceae</taxon>
        <taxon>Limnoraphis</taxon>
    </lineage>
</organism>
<dbReference type="Proteomes" id="UP001301728">
    <property type="component" value="Unassembled WGS sequence"/>
</dbReference>
<accession>A0ABU5TXM6</accession>
<protein>
    <submittedName>
        <fullName evidence="2">Glycosyl hydrolase family 28-related protein</fullName>
    </submittedName>
</protein>
<dbReference type="InterPro" id="IPR012334">
    <property type="entry name" value="Pectin_lyas_fold"/>
</dbReference>
<dbReference type="InterPro" id="IPR024535">
    <property type="entry name" value="RHGA/B-epi-like_pectate_lyase"/>
</dbReference>
<dbReference type="InterPro" id="IPR051801">
    <property type="entry name" value="GH28_Enzymes"/>
</dbReference>
<evidence type="ECO:0000313" key="2">
    <source>
        <dbReference type="EMBL" id="MEA5519697.1"/>
    </source>
</evidence>
<feature type="domain" description="Rhamnogalacturonase A/B/Epimerase-like pectate lyase" evidence="1">
    <location>
        <begin position="382"/>
        <end position="477"/>
    </location>
</feature>
<keyword evidence="3" id="KW-1185">Reference proteome</keyword>
<name>A0ABU5TXM6_9CYAN</name>
<feature type="domain" description="Rhamnogalacturonase A/B/Epimerase-like pectate lyase" evidence="1">
    <location>
        <begin position="64"/>
        <end position="277"/>
    </location>
</feature>
<dbReference type="RefSeq" id="WP_323218965.1">
    <property type="nucleotide sequence ID" value="NZ_JAYGHT010000068.1"/>
</dbReference>
<dbReference type="SUPFAM" id="SSF51126">
    <property type="entry name" value="Pectin lyase-like"/>
    <property type="match status" value="2"/>
</dbReference>
<dbReference type="PANTHER" id="PTHR31339">
    <property type="entry name" value="PECTIN LYASE-RELATED"/>
    <property type="match status" value="1"/>
</dbReference>
<comment type="caution">
    <text evidence="2">The sequence shown here is derived from an EMBL/GenBank/DDBJ whole genome shotgun (WGS) entry which is preliminary data.</text>
</comment>